<dbReference type="Gene3D" id="3.90.1200.10">
    <property type="match status" value="1"/>
</dbReference>
<evidence type="ECO:0000259" key="1">
    <source>
        <dbReference type="Pfam" id="PF01636"/>
    </source>
</evidence>
<dbReference type="PANTHER" id="PTHR36091:SF2">
    <property type="entry name" value="AMINOGLYCOSIDE PHOSPHOTRANSFERASE DOMAIN-CONTAINING PROTEIN"/>
    <property type="match status" value="1"/>
</dbReference>
<dbReference type="EMBL" id="JANAWD010000185">
    <property type="protein sequence ID" value="KAJ3484551.1"/>
    <property type="molecule type" value="Genomic_DNA"/>
</dbReference>
<sequence length="531" mass="59441">MYSIITPVMLKVFVHGAYNDALRRQERGHAFDVDGLCRLAAESVNQSPTNVVGLTKLAEGGFNRSFLITLQDDSQIVARVPYPITVPKFYAVASEAATLEFLRSSGLPVPKVYGYSPDSNNAAGTEYIFMQFVRGTNLRDIWPVISDEEVVSVIRQLAQIESSMMALSFPAGGSLYFTKDLEKVSAGAGIPLEDKRFSVGPDTRIPLWYGRRSMLDVERGPYLSAEAALAAGARKELEYLRRFGQPLLPFRPMRREAYKHQEQSPLPHVENLNRFLLIAPSVVPKNPALTRFCIRHPDLHQSNIMVSRSPDSGCKIVGLIDWQHASILPMFLNSGIPQPLQNYNDPVSQSMIPPSLPENFDELEGGERTSAEVVYRDRLTHYHYVKNMESSHFAAFADPMWPTRGRLFQHSGGMWEGETFELKLALIEATENWDALTGGGVPCPIKFDAEEVREAKRMGKTQSEADGLVTGLHDSIGLGEDGWISNEDYENVVALLQGFKEQALAGAASQEEREQILNHWPWDDMDEEKYM</sequence>
<protein>
    <recommendedName>
        <fullName evidence="1">Aminoglycoside phosphotransferase domain-containing protein</fullName>
    </recommendedName>
</protein>
<dbReference type="Proteomes" id="UP001212997">
    <property type="component" value="Unassembled WGS sequence"/>
</dbReference>
<dbReference type="PANTHER" id="PTHR36091">
    <property type="entry name" value="ALTERED INHERITANCE OF MITOCHONDRIA PROTEIN 9, MITOCHONDRIAL"/>
    <property type="match status" value="1"/>
</dbReference>
<dbReference type="SUPFAM" id="SSF56112">
    <property type="entry name" value="Protein kinase-like (PK-like)"/>
    <property type="match status" value="1"/>
</dbReference>
<dbReference type="AlphaFoldDB" id="A0AAD5V396"/>
<evidence type="ECO:0000313" key="3">
    <source>
        <dbReference type="Proteomes" id="UP001212997"/>
    </source>
</evidence>
<comment type="caution">
    <text evidence="2">The sequence shown here is derived from an EMBL/GenBank/DDBJ whole genome shotgun (WGS) entry which is preliminary data.</text>
</comment>
<dbReference type="InterPro" id="IPR051035">
    <property type="entry name" value="Mito_inheritance_9"/>
</dbReference>
<organism evidence="2 3">
    <name type="scientific">Meripilus lineatus</name>
    <dbReference type="NCBI Taxonomy" id="2056292"/>
    <lineage>
        <taxon>Eukaryota</taxon>
        <taxon>Fungi</taxon>
        <taxon>Dikarya</taxon>
        <taxon>Basidiomycota</taxon>
        <taxon>Agaricomycotina</taxon>
        <taxon>Agaricomycetes</taxon>
        <taxon>Polyporales</taxon>
        <taxon>Meripilaceae</taxon>
        <taxon>Meripilus</taxon>
    </lineage>
</organism>
<reference evidence="2" key="1">
    <citation type="submission" date="2022-07" db="EMBL/GenBank/DDBJ databases">
        <title>Genome Sequence of Physisporinus lineatus.</title>
        <authorList>
            <person name="Buettner E."/>
        </authorList>
    </citation>
    <scope>NUCLEOTIDE SEQUENCE</scope>
    <source>
        <strain evidence="2">VT162</strain>
    </source>
</reference>
<dbReference type="Gene3D" id="3.30.200.20">
    <property type="entry name" value="Phosphorylase Kinase, domain 1"/>
    <property type="match status" value="1"/>
</dbReference>
<keyword evidence="3" id="KW-1185">Reference proteome</keyword>
<evidence type="ECO:0000313" key="2">
    <source>
        <dbReference type="EMBL" id="KAJ3484551.1"/>
    </source>
</evidence>
<proteinExistence type="predicted"/>
<feature type="domain" description="Aminoglycoside phosphotransferase" evidence="1">
    <location>
        <begin position="55"/>
        <end position="328"/>
    </location>
</feature>
<dbReference type="GO" id="GO:0005739">
    <property type="term" value="C:mitochondrion"/>
    <property type="evidence" value="ECO:0007669"/>
    <property type="project" value="TreeGrafter"/>
</dbReference>
<name>A0AAD5V396_9APHY</name>
<gene>
    <name evidence="2" type="ORF">NLI96_g5582</name>
</gene>
<dbReference type="InterPro" id="IPR002575">
    <property type="entry name" value="Aminoglycoside_PTrfase"/>
</dbReference>
<accession>A0AAD5V396</accession>
<dbReference type="InterPro" id="IPR011009">
    <property type="entry name" value="Kinase-like_dom_sf"/>
</dbReference>
<dbReference type="Pfam" id="PF01636">
    <property type="entry name" value="APH"/>
    <property type="match status" value="1"/>
</dbReference>